<protein>
    <recommendedName>
        <fullName evidence="1">CCDC66 domain-containing protein</fullName>
    </recommendedName>
</protein>
<dbReference type="Pfam" id="PF15236">
    <property type="entry name" value="CCDC66"/>
    <property type="match status" value="1"/>
</dbReference>
<reference evidence="2" key="1">
    <citation type="journal article" date="2023" name="IScience">
        <title>Live-bearing cockroach genome reveals convergent evolutionary mechanisms linked to viviparity in insects and beyond.</title>
        <authorList>
            <person name="Fouks B."/>
            <person name="Harrison M.C."/>
            <person name="Mikhailova A.A."/>
            <person name="Marchal E."/>
            <person name="English S."/>
            <person name="Carruthers M."/>
            <person name="Jennings E.C."/>
            <person name="Chiamaka E.L."/>
            <person name="Frigard R.A."/>
            <person name="Pippel M."/>
            <person name="Attardo G.M."/>
            <person name="Benoit J.B."/>
            <person name="Bornberg-Bauer E."/>
            <person name="Tobe S.S."/>
        </authorList>
    </citation>
    <scope>NUCLEOTIDE SEQUENCE</scope>
    <source>
        <strain evidence="2">Stay&amp;Tobe</strain>
    </source>
</reference>
<comment type="caution">
    <text evidence="2">The sequence shown here is derived from an EMBL/GenBank/DDBJ whole genome shotgun (WGS) entry which is preliminary data.</text>
</comment>
<proteinExistence type="predicted"/>
<dbReference type="Proteomes" id="UP001233999">
    <property type="component" value="Unassembled WGS sequence"/>
</dbReference>
<dbReference type="EMBL" id="JASPKZ010007803">
    <property type="protein sequence ID" value="KAJ9582380.1"/>
    <property type="molecule type" value="Genomic_DNA"/>
</dbReference>
<sequence length="60" mass="6937">MAALNRNFSASCDTISTESQNECNRMYSRIQNAPLEPKILLERERKRQKAVANQNAIRQQ</sequence>
<dbReference type="AlphaFoldDB" id="A0AAD7ZKI9"/>
<accession>A0AAD7ZKI9</accession>
<evidence type="ECO:0000313" key="3">
    <source>
        <dbReference type="Proteomes" id="UP001233999"/>
    </source>
</evidence>
<keyword evidence="3" id="KW-1185">Reference proteome</keyword>
<organism evidence="2 3">
    <name type="scientific">Diploptera punctata</name>
    <name type="common">Pacific beetle cockroach</name>
    <dbReference type="NCBI Taxonomy" id="6984"/>
    <lineage>
        <taxon>Eukaryota</taxon>
        <taxon>Metazoa</taxon>
        <taxon>Ecdysozoa</taxon>
        <taxon>Arthropoda</taxon>
        <taxon>Hexapoda</taxon>
        <taxon>Insecta</taxon>
        <taxon>Pterygota</taxon>
        <taxon>Neoptera</taxon>
        <taxon>Polyneoptera</taxon>
        <taxon>Dictyoptera</taxon>
        <taxon>Blattodea</taxon>
        <taxon>Blaberoidea</taxon>
        <taxon>Blaberidae</taxon>
        <taxon>Diplopterinae</taxon>
        <taxon>Diploptera</taxon>
    </lineage>
</organism>
<feature type="non-terminal residue" evidence="2">
    <location>
        <position position="1"/>
    </location>
</feature>
<reference evidence="2" key="2">
    <citation type="submission" date="2023-05" db="EMBL/GenBank/DDBJ databases">
        <authorList>
            <person name="Fouks B."/>
        </authorList>
    </citation>
    <scope>NUCLEOTIDE SEQUENCE</scope>
    <source>
        <strain evidence="2">Stay&amp;Tobe</strain>
        <tissue evidence="2">Testes</tissue>
    </source>
</reference>
<name>A0AAD7ZKI9_DIPPU</name>
<dbReference type="InterPro" id="IPR040467">
    <property type="entry name" value="CCDC66_dom"/>
</dbReference>
<evidence type="ECO:0000313" key="2">
    <source>
        <dbReference type="EMBL" id="KAJ9582380.1"/>
    </source>
</evidence>
<feature type="domain" description="CCDC66" evidence="1">
    <location>
        <begin position="16"/>
        <end position="60"/>
    </location>
</feature>
<gene>
    <name evidence="2" type="ORF">L9F63_003273</name>
</gene>
<evidence type="ECO:0000259" key="1">
    <source>
        <dbReference type="Pfam" id="PF15236"/>
    </source>
</evidence>